<protein>
    <submittedName>
        <fullName evidence="2">Transmembrane protein, putative</fullName>
    </submittedName>
</protein>
<reference evidence="2 4" key="1">
    <citation type="journal article" date="2011" name="Nature">
        <title>The Medicago genome provides insight into the evolution of rhizobial symbioses.</title>
        <authorList>
            <person name="Young N.D."/>
            <person name="Debelle F."/>
            <person name="Oldroyd G.E."/>
            <person name="Geurts R."/>
            <person name="Cannon S.B."/>
            <person name="Udvardi M.K."/>
            <person name="Benedito V.A."/>
            <person name="Mayer K.F."/>
            <person name="Gouzy J."/>
            <person name="Schoof H."/>
            <person name="Van de Peer Y."/>
            <person name="Proost S."/>
            <person name="Cook D.R."/>
            <person name="Meyers B.C."/>
            <person name="Spannagl M."/>
            <person name="Cheung F."/>
            <person name="De Mita S."/>
            <person name="Krishnakumar V."/>
            <person name="Gundlach H."/>
            <person name="Zhou S."/>
            <person name="Mudge J."/>
            <person name="Bharti A.K."/>
            <person name="Murray J.D."/>
            <person name="Naoumkina M.A."/>
            <person name="Rosen B."/>
            <person name="Silverstein K.A."/>
            <person name="Tang H."/>
            <person name="Rombauts S."/>
            <person name="Zhao P.X."/>
            <person name="Zhou P."/>
            <person name="Barbe V."/>
            <person name="Bardou P."/>
            <person name="Bechner M."/>
            <person name="Bellec A."/>
            <person name="Berger A."/>
            <person name="Berges H."/>
            <person name="Bidwell S."/>
            <person name="Bisseling T."/>
            <person name="Choisne N."/>
            <person name="Couloux A."/>
            <person name="Denny R."/>
            <person name="Deshpande S."/>
            <person name="Dai X."/>
            <person name="Doyle J.J."/>
            <person name="Dudez A.M."/>
            <person name="Farmer A.D."/>
            <person name="Fouteau S."/>
            <person name="Franken C."/>
            <person name="Gibelin C."/>
            <person name="Gish J."/>
            <person name="Goldstein S."/>
            <person name="Gonzalez A.J."/>
            <person name="Green P.J."/>
            <person name="Hallab A."/>
            <person name="Hartog M."/>
            <person name="Hua A."/>
            <person name="Humphray S.J."/>
            <person name="Jeong D.H."/>
            <person name="Jing Y."/>
            <person name="Jocker A."/>
            <person name="Kenton S.M."/>
            <person name="Kim D.J."/>
            <person name="Klee K."/>
            <person name="Lai H."/>
            <person name="Lang C."/>
            <person name="Lin S."/>
            <person name="Macmil S.L."/>
            <person name="Magdelenat G."/>
            <person name="Matthews L."/>
            <person name="McCorrison J."/>
            <person name="Monaghan E.L."/>
            <person name="Mun J.H."/>
            <person name="Najar F.Z."/>
            <person name="Nicholson C."/>
            <person name="Noirot C."/>
            <person name="O'Bleness M."/>
            <person name="Paule C.R."/>
            <person name="Poulain J."/>
            <person name="Prion F."/>
            <person name="Qin B."/>
            <person name="Qu C."/>
            <person name="Retzel E.F."/>
            <person name="Riddle C."/>
            <person name="Sallet E."/>
            <person name="Samain S."/>
            <person name="Samson N."/>
            <person name="Sanders I."/>
            <person name="Saurat O."/>
            <person name="Scarpelli C."/>
            <person name="Schiex T."/>
            <person name="Segurens B."/>
            <person name="Severin A.J."/>
            <person name="Sherrier D.J."/>
            <person name="Shi R."/>
            <person name="Sims S."/>
            <person name="Singer S.R."/>
            <person name="Sinharoy S."/>
            <person name="Sterck L."/>
            <person name="Viollet A."/>
            <person name="Wang B.B."/>
            <person name="Wang K."/>
            <person name="Wang M."/>
            <person name="Wang X."/>
            <person name="Warfsmann J."/>
            <person name="Weissenbach J."/>
            <person name="White D.D."/>
            <person name="White J.D."/>
            <person name="Wiley G.B."/>
            <person name="Wincker P."/>
            <person name="Xing Y."/>
            <person name="Yang L."/>
            <person name="Yao Z."/>
            <person name="Ying F."/>
            <person name="Zhai J."/>
            <person name="Zhou L."/>
            <person name="Zuber A."/>
            <person name="Denarie J."/>
            <person name="Dixon R.A."/>
            <person name="May G.D."/>
            <person name="Schwartz D.C."/>
            <person name="Rogers J."/>
            <person name="Quetier F."/>
            <person name="Town C.D."/>
            <person name="Roe B.A."/>
        </authorList>
    </citation>
    <scope>NUCLEOTIDE SEQUENCE [LARGE SCALE GENOMIC DNA]</scope>
    <source>
        <strain evidence="2">A17</strain>
        <strain evidence="3 4">cv. Jemalong A17</strain>
    </source>
</reference>
<dbReference type="EnsemblPlants" id="KEH37861">
    <property type="protein sequence ID" value="KEH37861"/>
    <property type="gene ID" value="MTR_2g450090"/>
</dbReference>
<evidence type="ECO:0000313" key="4">
    <source>
        <dbReference type="Proteomes" id="UP000002051"/>
    </source>
</evidence>
<evidence type="ECO:0000313" key="3">
    <source>
        <dbReference type="EnsemblPlants" id="KEH37861"/>
    </source>
</evidence>
<reference evidence="3" key="3">
    <citation type="submission" date="2015-04" db="UniProtKB">
        <authorList>
            <consortium name="EnsemblPlants"/>
        </authorList>
    </citation>
    <scope>IDENTIFICATION</scope>
    <source>
        <strain evidence="3">cv. Jemalong A17</strain>
    </source>
</reference>
<organism evidence="2 4">
    <name type="scientific">Medicago truncatula</name>
    <name type="common">Barrel medic</name>
    <name type="synonym">Medicago tribuloides</name>
    <dbReference type="NCBI Taxonomy" id="3880"/>
    <lineage>
        <taxon>Eukaryota</taxon>
        <taxon>Viridiplantae</taxon>
        <taxon>Streptophyta</taxon>
        <taxon>Embryophyta</taxon>
        <taxon>Tracheophyta</taxon>
        <taxon>Spermatophyta</taxon>
        <taxon>Magnoliopsida</taxon>
        <taxon>eudicotyledons</taxon>
        <taxon>Gunneridae</taxon>
        <taxon>Pentapetalae</taxon>
        <taxon>rosids</taxon>
        <taxon>fabids</taxon>
        <taxon>Fabales</taxon>
        <taxon>Fabaceae</taxon>
        <taxon>Papilionoideae</taxon>
        <taxon>50 kb inversion clade</taxon>
        <taxon>NPAAA clade</taxon>
        <taxon>Hologalegina</taxon>
        <taxon>IRL clade</taxon>
        <taxon>Trifolieae</taxon>
        <taxon>Medicago</taxon>
    </lineage>
</organism>
<proteinExistence type="predicted"/>
<accession>A0A072V8D5</accession>
<dbReference type="HOGENOM" id="CLU_2593350_0_0_1"/>
<dbReference type="Proteomes" id="UP000002051">
    <property type="component" value="Chromosome 2"/>
</dbReference>
<keyword evidence="1" id="KW-0472">Membrane</keyword>
<name>A0A072V8D5_MEDTR</name>
<dbReference type="AlphaFoldDB" id="A0A072V8D5"/>
<gene>
    <name evidence="2" type="ordered locus">MTR_2g450090</name>
</gene>
<keyword evidence="1 2" id="KW-0812">Transmembrane</keyword>
<evidence type="ECO:0000256" key="1">
    <source>
        <dbReference type="SAM" id="Phobius"/>
    </source>
</evidence>
<sequence>MVITKGEPKKPYKPPLVLVDFPHNDQIMSFMHQFIENVGMWNVMVIVDSLFLQAYMLKNLRKMKMIRWLMTIDIALQVYR</sequence>
<keyword evidence="1" id="KW-1133">Transmembrane helix</keyword>
<reference evidence="2 4" key="2">
    <citation type="journal article" date="2014" name="BMC Genomics">
        <title>An improved genome release (version Mt4.0) for the model legume Medicago truncatula.</title>
        <authorList>
            <person name="Tang H."/>
            <person name="Krishnakumar V."/>
            <person name="Bidwell S."/>
            <person name="Rosen B."/>
            <person name="Chan A."/>
            <person name="Zhou S."/>
            <person name="Gentzbittel L."/>
            <person name="Childs K.L."/>
            <person name="Yandell M."/>
            <person name="Gundlach H."/>
            <person name="Mayer K.F."/>
            <person name="Schwartz D.C."/>
            <person name="Town C.D."/>
        </authorList>
    </citation>
    <scope>GENOME REANNOTATION</scope>
    <source>
        <strain evidence="2">A17</strain>
        <strain evidence="3 4">cv. Jemalong A17</strain>
    </source>
</reference>
<keyword evidence="4" id="KW-1185">Reference proteome</keyword>
<evidence type="ECO:0000313" key="2">
    <source>
        <dbReference type="EMBL" id="KEH37861.1"/>
    </source>
</evidence>
<dbReference type="EMBL" id="CM001218">
    <property type="protein sequence ID" value="KEH37861.1"/>
    <property type="molecule type" value="Genomic_DNA"/>
</dbReference>
<feature type="transmembrane region" description="Helical" evidence="1">
    <location>
        <begin position="38"/>
        <end position="57"/>
    </location>
</feature>